<keyword evidence="2" id="KW-0238">DNA-binding</keyword>
<feature type="domain" description="HTH CENPB-type" evidence="3">
    <location>
        <begin position="87"/>
        <end position="158"/>
    </location>
</feature>
<evidence type="ECO:0000256" key="2">
    <source>
        <dbReference type="ARBA" id="ARBA00023125"/>
    </source>
</evidence>
<dbReference type="SMART" id="SM00674">
    <property type="entry name" value="CENPB"/>
    <property type="match status" value="1"/>
</dbReference>
<sequence>MSLTSTAYFGGNAPTTYPNFVLSAVTPALVKLHSTIANQSSGSDEMKSGIRALTEKFQVGKTQIADIVSNTEEIYKVWVENGNEERKLTKLRKCEGSVIDKELLVWFSKTREKNIPVSGPTIQEKAKQLAEVHGLNDFKASNGWLEKFRKRHNISYKSVCGKASAVDRIAVDDWKKKLPNIIDKYENRDIFNADETGLFFKVLLNKTMAFKNETCSGGKVSKERLTVLLCCNMIGEFERPLVLGKAKRPRAFKKLDVNKFPVDWCWNKKVWMTTQIMTDWLMKFDKQMIKNRRKVLLFVDNAAPHPHLKLQNVELVFFPPNMTSHCQPLDQGIIQQFKKLYRKQLLQKAVADLDLETLAL</sequence>
<proteinExistence type="predicted"/>
<dbReference type="Proteomes" id="UP000694846">
    <property type="component" value="Unplaced"/>
</dbReference>
<dbReference type="GO" id="GO:0005634">
    <property type="term" value="C:nucleus"/>
    <property type="evidence" value="ECO:0007669"/>
    <property type="project" value="UniProtKB-SubCell"/>
</dbReference>
<evidence type="ECO:0000259" key="3">
    <source>
        <dbReference type="PROSITE" id="PS51253"/>
    </source>
</evidence>
<keyword evidence="4" id="KW-1185">Reference proteome</keyword>
<dbReference type="Gene3D" id="1.10.10.60">
    <property type="entry name" value="Homeodomain-like"/>
    <property type="match status" value="1"/>
</dbReference>
<name>A0A8B8FT27_9HEMI</name>
<dbReference type="PANTHER" id="PTHR19303">
    <property type="entry name" value="TRANSPOSON"/>
    <property type="match status" value="1"/>
</dbReference>
<dbReference type="AlphaFoldDB" id="A0A8B8FT27"/>
<dbReference type="SUPFAM" id="SSF46689">
    <property type="entry name" value="Homeodomain-like"/>
    <property type="match status" value="1"/>
</dbReference>
<reference evidence="5" key="1">
    <citation type="submission" date="2025-08" db="UniProtKB">
        <authorList>
            <consortium name="RefSeq"/>
        </authorList>
    </citation>
    <scope>IDENTIFICATION</scope>
    <source>
        <tissue evidence="5">Whole body</tissue>
    </source>
</reference>
<dbReference type="PANTHER" id="PTHR19303:SF73">
    <property type="entry name" value="PROTEIN PDC2"/>
    <property type="match status" value="1"/>
</dbReference>
<comment type="subcellular location">
    <subcellularLocation>
        <location evidence="1">Nucleus</location>
    </subcellularLocation>
</comment>
<dbReference type="InterPro" id="IPR006600">
    <property type="entry name" value="HTH_CenpB_DNA-bd_dom"/>
</dbReference>
<accession>A0A8B8FT27</accession>
<dbReference type="RefSeq" id="XP_025413932.1">
    <property type="nucleotide sequence ID" value="XM_025558147.1"/>
</dbReference>
<dbReference type="PROSITE" id="PS51253">
    <property type="entry name" value="HTH_CENPB"/>
    <property type="match status" value="1"/>
</dbReference>
<evidence type="ECO:0000313" key="5">
    <source>
        <dbReference type="RefSeq" id="XP_025413932.1"/>
    </source>
</evidence>
<evidence type="ECO:0000256" key="1">
    <source>
        <dbReference type="ARBA" id="ARBA00004123"/>
    </source>
</evidence>
<evidence type="ECO:0000313" key="4">
    <source>
        <dbReference type="Proteomes" id="UP000694846"/>
    </source>
</evidence>
<dbReference type="Pfam" id="PF03221">
    <property type="entry name" value="HTH_Tnp_Tc5"/>
    <property type="match status" value="1"/>
</dbReference>
<dbReference type="Pfam" id="PF03184">
    <property type="entry name" value="DDE_1"/>
    <property type="match status" value="1"/>
</dbReference>
<dbReference type="InterPro" id="IPR009057">
    <property type="entry name" value="Homeodomain-like_sf"/>
</dbReference>
<gene>
    <name evidence="5" type="primary">LOC112686042</name>
</gene>
<organism evidence="4 5">
    <name type="scientific">Sipha flava</name>
    <name type="common">yellow sugarcane aphid</name>
    <dbReference type="NCBI Taxonomy" id="143950"/>
    <lineage>
        <taxon>Eukaryota</taxon>
        <taxon>Metazoa</taxon>
        <taxon>Ecdysozoa</taxon>
        <taxon>Arthropoda</taxon>
        <taxon>Hexapoda</taxon>
        <taxon>Insecta</taxon>
        <taxon>Pterygota</taxon>
        <taxon>Neoptera</taxon>
        <taxon>Paraneoptera</taxon>
        <taxon>Hemiptera</taxon>
        <taxon>Sternorrhyncha</taxon>
        <taxon>Aphidomorpha</taxon>
        <taxon>Aphidoidea</taxon>
        <taxon>Aphididae</taxon>
        <taxon>Sipha</taxon>
    </lineage>
</organism>
<dbReference type="InterPro" id="IPR050863">
    <property type="entry name" value="CenT-Element_Derived"/>
</dbReference>
<protein>
    <submittedName>
        <fullName evidence="5">Tigger transposable element-derived protein 6-like</fullName>
    </submittedName>
</protein>
<dbReference type="GeneID" id="112686042"/>
<dbReference type="OrthoDB" id="6594579at2759"/>
<dbReference type="GO" id="GO:0003677">
    <property type="term" value="F:DNA binding"/>
    <property type="evidence" value="ECO:0007669"/>
    <property type="project" value="UniProtKB-KW"/>
</dbReference>
<dbReference type="InterPro" id="IPR004875">
    <property type="entry name" value="DDE_SF_endonuclease_dom"/>
</dbReference>